<name>A0A8C5P8I4_9ANUR</name>
<proteinExistence type="predicted"/>
<reference evidence="1" key="1">
    <citation type="submission" date="2025-08" db="UniProtKB">
        <authorList>
            <consortium name="Ensembl"/>
        </authorList>
    </citation>
    <scope>IDENTIFICATION</scope>
</reference>
<reference evidence="1" key="2">
    <citation type="submission" date="2025-09" db="UniProtKB">
        <authorList>
            <consortium name="Ensembl"/>
        </authorList>
    </citation>
    <scope>IDENTIFICATION</scope>
</reference>
<protein>
    <submittedName>
        <fullName evidence="1">Uncharacterized protein</fullName>
    </submittedName>
</protein>
<dbReference type="OrthoDB" id="8747266at2759"/>
<sequence length="67" mass="7274">MFLARALITFPKANKPLLIWTDSLNLSPVFPVFVTLSEPARSTNKLITSSALSTSHSLAPTMTGIEQ</sequence>
<evidence type="ECO:0000313" key="1">
    <source>
        <dbReference type="Ensembl" id="ENSLLEP00000005767.1"/>
    </source>
</evidence>
<evidence type="ECO:0000313" key="2">
    <source>
        <dbReference type="Proteomes" id="UP000694569"/>
    </source>
</evidence>
<accession>A0A8C5P8I4</accession>
<dbReference type="AlphaFoldDB" id="A0A8C5P8I4"/>
<dbReference type="GeneTree" id="ENSGT01120000274668"/>
<keyword evidence="2" id="KW-1185">Reference proteome</keyword>
<dbReference type="Proteomes" id="UP000694569">
    <property type="component" value="Unplaced"/>
</dbReference>
<organism evidence="1 2">
    <name type="scientific">Leptobrachium leishanense</name>
    <name type="common">Leishan spiny toad</name>
    <dbReference type="NCBI Taxonomy" id="445787"/>
    <lineage>
        <taxon>Eukaryota</taxon>
        <taxon>Metazoa</taxon>
        <taxon>Chordata</taxon>
        <taxon>Craniata</taxon>
        <taxon>Vertebrata</taxon>
        <taxon>Euteleostomi</taxon>
        <taxon>Amphibia</taxon>
        <taxon>Batrachia</taxon>
        <taxon>Anura</taxon>
        <taxon>Pelobatoidea</taxon>
        <taxon>Megophryidae</taxon>
        <taxon>Leptobrachium</taxon>
    </lineage>
</organism>
<dbReference type="Ensembl" id="ENSLLET00000006013.1">
    <property type="protein sequence ID" value="ENSLLEP00000005767.1"/>
    <property type="gene ID" value="ENSLLEG00000003646.1"/>
</dbReference>